<proteinExistence type="predicted"/>
<sequence>MLDILLAVTLLTASTLAAGILMLYATRTSRSDAEPIRVRVDSHHPRRRR</sequence>
<keyword evidence="3" id="KW-1185">Reference proteome</keyword>
<name>A0ABS6M7I4_9GAMM</name>
<dbReference type="Proteomes" id="UP000755551">
    <property type="component" value="Unassembled WGS sequence"/>
</dbReference>
<evidence type="ECO:0000256" key="1">
    <source>
        <dbReference type="SAM" id="MobiDB-lite"/>
    </source>
</evidence>
<evidence type="ECO:0000313" key="3">
    <source>
        <dbReference type="Proteomes" id="UP000755551"/>
    </source>
</evidence>
<dbReference type="EMBL" id="JAHQZT010000002">
    <property type="protein sequence ID" value="MBV0932241.1"/>
    <property type="molecule type" value="Genomic_DNA"/>
</dbReference>
<organism evidence="2 3">
    <name type="scientific">Marinobacterium weihaiense</name>
    <dbReference type="NCBI Taxonomy" id="2851016"/>
    <lineage>
        <taxon>Bacteria</taxon>
        <taxon>Pseudomonadati</taxon>
        <taxon>Pseudomonadota</taxon>
        <taxon>Gammaproteobacteria</taxon>
        <taxon>Oceanospirillales</taxon>
        <taxon>Oceanospirillaceae</taxon>
        <taxon>Marinobacterium</taxon>
    </lineage>
</organism>
<protein>
    <submittedName>
        <fullName evidence="2">Uncharacterized protein</fullName>
    </submittedName>
</protein>
<gene>
    <name evidence="2" type="ORF">KTN04_02670</name>
</gene>
<reference evidence="2 3" key="1">
    <citation type="submission" date="2021-06" db="EMBL/GenBank/DDBJ databases">
        <title>Bacterium isolated from marine sediment.</title>
        <authorList>
            <person name="Zhu K.-L."/>
            <person name="Du Z.-J."/>
            <person name="Liang Q.-Y."/>
        </authorList>
    </citation>
    <scope>NUCLEOTIDE SEQUENCE [LARGE SCALE GENOMIC DNA]</scope>
    <source>
        <strain evidence="2 3">A346</strain>
    </source>
</reference>
<feature type="region of interest" description="Disordered" evidence="1">
    <location>
        <begin position="30"/>
        <end position="49"/>
    </location>
</feature>
<feature type="compositionally biased region" description="Basic and acidic residues" evidence="1">
    <location>
        <begin position="30"/>
        <end position="43"/>
    </location>
</feature>
<accession>A0ABS6M7I4</accession>
<dbReference type="RefSeq" id="WP_217333656.1">
    <property type="nucleotide sequence ID" value="NZ_JAHQZT010000002.1"/>
</dbReference>
<evidence type="ECO:0000313" key="2">
    <source>
        <dbReference type="EMBL" id="MBV0932241.1"/>
    </source>
</evidence>
<comment type="caution">
    <text evidence="2">The sequence shown here is derived from an EMBL/GenBank/DDBJ whole genome shotgun (WGS) entry which is preliminary data.</text>
</comment>